<evidence type="ECO:0000313" key="2">
    <source>
        <dbReference type="Proteomes" id="UP000606786"/>
    </source>
</evidence>
<accession>A0A811VBH0</accession>
<protein>
    <submittedName>
        <fullName evidence="1">(Mediterranean fruit fly) hypothetical protein</fullName>
    </submittedName>
</protein>
<reference evidence="1" key="1">
    <citation type="submission" date="2020-11" db="EMBL/GenBank/DDBJ databases">
        <authorList>
            <person name="Whitehead M."/>
        </authorList>
    </citation>
    <scope>NUCLEOTIDE SEQUENCE</scope>
    <source>
        <strain evidence="1">EGII</strain>
    </source>
</reference>
<keyword evidence="2" id="KW-1185">Reference proteome</keyword>
<organism evidence="1 2">
    <name type="scientific">Ceratitis capitata</name>
    <name type="common">Mediterranean fruit fly</name>
    <name type="synonym">Tephritis capitata</name>
    <dbReference type="NCBI Taxonomy" id="7213"/>
    <lineage>
        <taxon>Eukaryota</taxon>
        <taxon>Metazoa</taxon>
        <taxon>Ecdysozoa</taxon>
        <taxon>Arthropoda</taxon>
        <taxon>Hexapoda</taxon>
        <taxon>Insecta</taxon>
        <taxon>Pterygota</taxon>
        <taxon>Neoptera</taxon>
        <taxon>Endopterygota</taxon>
        <taxon>Diptera</taxon>
        <taxon>Brachycera</taxon>
        <taxon>Muscomorpha</taxon>
        <taxon>Tephritoidea</taxon>
        <taxon>Tephritidae</taxon>
        <taxon>Ceratitis</taxon>
        <taxon>Ceratitis</taxon>
    </lineage>
</organism>
<comment type="caution">
    <text evidence="1">The sequence shown here is derived from an EMBL/GenBank/DDBJ whole genome shotgun (WGS) entry which is preliminary data.</text>
</comment>
<dbReference type="EMBL" id="CAJHJT010000056">
    <property type="protein sequence ID" value="CAD7013235.1"/>
    <property type="molecule type" value="Genomic_DNA"/>
</dbReference>
<evidence type="ECO:0000313" key="1">
    <source>
        <dbReference type="EMBL" id="CAD7013235.1"/>
    </source>
</evidence>
<dbReference type="Proteomes" id="UP000606786">
    <property type="component" value="Unassembled WGS sequence"/>
</dbReference>
<proteinExistence type="predicted"/>
<gene>
    <name evidence="1" type="ORF">CCAP1982_LOCUS21306</name>
</gene>
<name>A0A811VBH0_CERCA</name>
<dbReference type="AlphaFoldDB" id="A0A811VBH0"/>
<sequence length="64" mass="7464">MIIRLRASDGIGVISIDKTVHKKYRVSKKMSDFNLHSLEECLESHIPLNEYKEVKRILYGTTEE</sequence>